<reference evidence="1" key="2">
    <citation type="journal article" date="2023" name="Int. J. Mol. Sci.">
        <title>De Novo Assembly and Annotation of 11 Diverse Shrub Willow (Salix) Genomes Reveals Novel Gene Organization in Sex-Linked Regions.</title>
        <authorList>
            <person name="Hyden B."/>
            <person name="Feng K."/>
            <person name="Yates T.B."/>
            <person name="Jawdy S."/>
            <person name="Cereghino C."/>
            <person name="Smart L.B."/>
            <person name="Muchero W."/>
        </authorList>
    </citation>
    <scope>NUCLEOTIDE SEQUENCE</scope>
    <source>
        <tissue evidence="1">Shoot tip</tissue>
    </source>
</reference>
<name>A0A9Q1A375_SALPP</name>
<evidence type="ECO:0000313" key="1">
    <source>
        <dbReference type="EMBL" id="KAJ6756630.1"/>
    </source>
</evidence>
<organism evidence="1 2">
    <name type="scientific">Salix purpurea</name>
    <name type="common">Purple osier willow</name>
    <dbReference type="NCBI Taxonomy" id="77065"/>
    <lineage>
        <taxon>Eukaryota</taxon>
        <taxon>Viridiplantae</taxon>
        <taxon>Streptophyta</taxon>
        <taxon>Embryophyta</taxon>
        <taxon>Tracheophyta</taxon>
        <taxon>Spermatophyta</taxon>
        <taxon>Magnoliopsida</taxon>
        <taxon>eudicotyledons</taxon>
        <taxon>Gunneridae</taxon>
        <taxon>Pentapetalae</taxon>
        <taxon>rosids</taxon>
        <taxon>fabids</taxon>
        <taxon>Malpighiales</taxon>
        <taxon>Salicaceae</taxon>
        <taxon>Saliceae</taxon>
        <taxon>Salix</taxon>
    </lineage>
</organism>
<protein>
    <submittedName>
        <fullName evidence="1">Uncharacterized protein</fullName>
    </submittedName>
</protein>
<keyword evidence="2" id="KW-1185">Reference proteome</keyword>
<dbReference type="AlphaFoldDB" id="A0A9Q1A375"/>
<dbReference type="Proteomes" id="UP001151532">
    <property type="component" value="Chromosome 16"/>
</dbReference>
<accession>A0A9Q1A375</accession>
<feature type="non-terminal residue" evidence="1">
    <location>
        <position position="16"/>
    </location>
</feature>
<sequence>MDELVQINGGCALQSC</sequence>
<comment type="caution">
    <text evidence="1">The sequence shown here is derived from an EMBL/GenBank/DDBJ whole genome shotgun (WGS) entry which is preliminary data.</text>
</comment>
<evidence type="ECO:0000313" key="2">
    <source>
        <dbReference type="Proteomes" id="UP001151532"/>
    </source>
</evidence>
<dbReference type="EMBL" id="JAPFFK010000007">
    <property type="protein sequence ID" value="KAJ6756630.1"/>
    <property type="molecule type" value="Genomic_DNA"/>
</dbReference>
<proteinExistence type="predicted"/>
<reference evidence="1" key="1">
    <citation type="submission" date="2022-11" db="EMBL/GenBank/DDBJ databases">
        <authorList>
            <person name="Hyden B.L."/>
            <person name="Feng K."/>
            <person name="Yates T."/>
            <person name="Jawdy S."/>
            <person name="Smart L.B."/>
            <person name="Muchero W."/>
        </authorList>
    </citation>
    <scope>NUCLEOTIDE SEQUENCE</scope>
    <source>
        <tissue evidence="1">Shoot tip</tissue>
    </source>
</reference>
<gene>
    <name evidence="1" type="ORF">OIU79_028922</name>
</gene>